<dbReference type="PANTHER" id="PTHR45876:SF8">
    <property type="entry name" value="FI04035P"/>
    <property type="match status" value="1"/>
</dbReference>
<dbReference type="PROSITE" id="PS50020">
    <property type="entry name" value="WW_DOMAIN_2"/>
    <property type="match status" value="1"/>
</dbReference>
<evidence type="ECO:0000259" key="3">
    <source>
        <dbReference type="PROSITE" id="PS50238"/>
    </source>
</evidence>
<feature type="compositionally biased region" description="Low complexity" evidence="1">
    <location>
        <begin position="210"/>
        <end position="227"/>
    </location>
</feature>
<evidence type="ECO:0008006" key="7">
    <source>
        <dbReference type="Google" id="ProtNLM"/>
    </source>
</evidence>
<evidence type="ECO:0000256" key="1">
    <source>
        <dbReference type="SAM" id="MobiDB-lite"/>
    </source>
</evidence>
<feature type="compositionally biased region" description="Basic residues" evidence="1">
    <location>
        <begin position="85"/>
        <end position="104"/>
    </location>
</feature>
<dbReference type="STRING" id="105984.A0A427Y911"/>
<dbReference type="GO" id="GO:0005856">
    <property type="term" value="C:cytoskeleton"/>
    <property type="evidence" value="ECO:0007669"/>
    <property type="project" value="InterPro"/>
</dbReference>
<reference evidence="5 6" key="1">
    <citation type="submission" date="2018-11" db="EMBL/GenBank/DDBJ databases">
        <title>Genome sequence of Apiotrichum porosum DSM 27194.</title>
        <authorList>
            <person name="Aliyu H."/>
            <person name="Gorte O."/>
            <person name="Ochsenreither K."/>
        </authorList>
    </citation>
    <scope>NUCLEOTIDE SEQUENCE [LARGE SCALE GENOMIC DNA]</scope>
    <source>
        <strain evidence="5 6">DSM 27194</strain>
    </source>
</reference>
<dbReference type="InterPro" id="IPR038185">
    <property type="entry name" value="MyTH4_dom_sf"/>
</dbReference>
<feature type="region of interest" description="Disordered" evidence="1">
    <location>
        <begin position="368"/>
        <end position="427"/>
    </location>
</feature>
<feature type="region of interest" description="Disordered" evidence="1">
    <location>
        <begin position="207"/>
        <end position="236"/>
    </location>
</feature>
<comment type="caution">
    <text evidence="5">The sequence shown here is derived from an EMBL/GenBank/DDBJ whole genome shotgun (WGS) entry which is preliminary data.</text>
</comment>
<dbReference type="PROSITE" id="PS51016">
    <property type="entry name" value="MYTH4"/>
    <property type="match status" value="1"/>
</dbReference>
<dbReference type="FunFam" id="1.10.555.10:FF:000045">
    <property type="entry name" value="RhoGAP domain containing protein"/>
    <property type="match status" value="1"/>
</dbReference>
<feature type="domain" description="MyTH4" evidence="4">
    <location>
        <begin position="502"/>
        <end position="681"/>
    </location>
</feature>
<dbReference type="Gene3D" id="2.20.70.10">
    <property type="match status" value="1"/>
</dbReference>
<dbReference type="GeneID" id="39584663"/>
<dbReference type="InterPro" id="IPR008936">
    <property type="entry name" value="Rho_GTPase_activation_prot"/>
</dbReference>
<evidence type="ECO:0000259" key="2">
    <source>
        <dbReference type="PROSITE" id="PS50020"/>
    </source>
</evidence>
<proteinExistence type="predicted"/>
<protein>
    <recommendedName>
        <fullName evidence="7">Rho GTPase-activating protein</fullName>
    </recommendedName>
</protein>
<dbReference type="Gene3D" id="1.10.555.10">
    <property type="entry name" value="Rho GTPase activation protein"/>
    <property type="match status" value="1"/>
</dbReference>
<dbReference type="InterPro" id="IPR001202">
    <property type="entry name" value="WW_dom"/>
</dbReference>
<sequence>MSSSATAHYLPNAPPSVHSSSCSPFPSSLFTRRRGAALAPLQPTRTVVLSVDVNSPSQKSPFPPLPTTHTTAASTAPASASHTLPHAHARGRVLRRLRSARSVRKLGGGARSPRSTEQVRAPPPPLPADPFAVAERRQSSLPPSTLVASPPPLSPVSRVVDKALPPLPHRKAAAHILKNHRRPPEPPNIDQPFNLVAALLGEPSYPVKGAARTSSPAAARPTSAFTRPPHELAPPGPMDVRDIISKCEDASMSWSLQFWVTIADPQTNHVFFACPATGQCSWEPPVGAFVVPRSPDGEWWELADPTRDNQSYYYNTLTGVTQWERPEGDAFVIPLGLIQFNPRVTSRALGHGELQWAHYAQRRHAPLSARCRRPPLTPTGAGPAYSSDYDASPSNDQFSGSDSGPPTSWWERRRRTKKVSGVGSTVRGRNVEISPALSQGESMFTTPPSPIHVDEMLQPIDASAVNLVLQPSSPNNFADRYFATKRSGVLRQRLSLERIMEWQRNPITAPLLVLSKGSVHDAMTTFKIIQHVMGERDRAVESARPPHQPAGPSVLALRGGRDDNKDEKTVILEEIRWMIQLGVGRIEMRDELYCQLIKQLTRNPDKDAAVLGFQLFCVFVAAFGPSKSFEPFVRSFLVGHLERPDYGIGVMSKYCLTRIDVLGAKGGRGRVLTITEIEHASDAAFYPSVYGQTLETIMQRQEGAYPELRIPIILPFLADGILALGGTEAEGVFRVPGDADIIAQLKAHIDRGQYQLSGVEDPHVVASLFKLWLRELEEPLIPTGLYNAALQASKSVDHTIIFIKKLPDHNRRVLLFVISFMQLFLDPDIVAITKMTPQNLALVLAPNILRTPSESLATVFANSSFECQFVLNLLLHLDPPSVDPEYVPSHGGGAAAAKRGSFDSAGSSAEL</sequence>
<feature type="domain" description="WW" evidence="2">
    <location>
        <begin position="294"/>
        <end position="328"/>
    </location>
</feature>
<feature type="region of interest" description="Disordered" evidence="1">
    <location>
        <begin position="54"/>
        <end position="157"/>
    </location>
</feature>
<dbReference type="Pfam" id="PF00620">
    <property type="entry name" value="RhoGAP"/>
    <property type="match status" value="1"/>
</dbReference>
<dbReference type="GO" id="GO:0007165">
    <property type="term" value="P:signal transduction"/>
    <property type="evidence" value="ECO:0007669"/>
    <property type="project" value="InterPro"/>
</dbReference>
<dbReference type="AlphaFoldDB" id="A0A427Y911"/>
<keyword evidence="6" id="KW-1185">Reference proteome</keyword>
<gene>
    <name evidence="5" type="ORF">EHS24_000120</name>
</gene>
<evidence type="ECO:0000259" key="4">
    <source>
        <dbReference type="PROSITE" id="PS51016"/>
    </source>
</evidence>
<dbReference type="InterPro" id="IPR000857">
    <property type="entry name" value="MyTH4_dom"/>
</dbReference>
<dbReference type="Gene3D" id="1.25.40.530">
    <property type="entry name" value="MyTH4 domain"/>
    <property type="match status" value="1"/>
</dbReference>
<dbReference type="GO" id="GO:0005737">
    <property type="term" value="C:cytoplasm"/>
    <property type="evidence" value="ECO:0007669"/>
    <property type="project" value="TreeGrafter"/>
</dbReference>
<dbReference type="SUPFAM" id="SSF51045">
    <property type="entry name" value="WW domain"/>
    <property type="match status" value="1"/>
</dbReference>
<accession>A0A427Y911</accession>
<dbReference type="SMART" id="SM00324">
    <property type="entry name" value="RhoGAP"/>
    <property type="match status" value="1"/>
</dbReference>
<dbReference type="EMBL" id="RSCE01000001">
    <property type="protein sequence ID" value="RSH87608.1"/>
    <property type="molecule type" value="Genomic_DNA"/>
</dbReference>
<feature type="region of interest" description="Disordered" evidence="1">
    <location>
        <begin position="1"/>
        <end position="24"/>
    </location>
</feature>
<evidence type="ECO:0000313" key="5">
    <source>
        <dbReference type="EMBL" id="RSH87608.1"/>
    </source>
</evidence>
<dbReference type="CDD" id="cd00201">
    <property type="entry name" value="WW"/>
    <property type="match status" value="1"/>
</dbReference>
<feature type="compositionally biased region" description="Low complexity" evidence="1">
    <location>
        <begin position="15"/>
        <end position="24"/>
    </location>
</feature>
<feature type="compositionally biased region" description="Polar residues" evidence="1">
    <location>
        <begin position="392"/>
        <end position="406"/>
    </location>
</feature>
<feature type="compositionally biased region" description="Low complexity" evidence="1">
    <location>
        <begin position="129"/>
        <end position="148"/>
    </location>
</feature>
<feature type="compositionally biased region" description="Low complexity" evidence="1">
    <location>
        <begin position="67"/>
        <end position="84"/>
    </location>
</feature>
<dbReference type="Proteomes" id="UP000279236">
    <property type="component" value="Unassembled WGS sequence"/>
</dbReference>
<dbReference type="PANTHER" id="PTHR45876">
    <property type="entry name" value="FI04035P"/>
    <property type="match status" value="1"/>
</dbReference>
<dbReference type="InterPro" id="IPR036020">
    <property type="entry name" value="WW_dom_sf"/>
</dbReference>
<dbReference type="OrthoDB" id="437889at2759"/>
<organism evidence="5 6">
    <name type="scientific">Apiotrichum porosum</name>
    <dbReference type="NCBI Taxonomy" id="105984"/>
    <lineage>
        <taxon>Eukaryota</taxon>
        <taxon>Fungi</taxon>
        <taxon>Dikarya</taxon>
        <taxon>Basidiomycota</taxon>
        <taxon>Agaricomycotina</taxon>
        <taxon>Tremellomycetes</taxon>
        <taxon>Trichosporonales</taxon>
        <taxon>Trichosporonaceae</taxon>
        <taxon>Apiotrichum</taxon>
    </lineage>
</organism>
<dbReference type="Pfam" id="PF00784">
    <property type="entry name" value="MyTH4"/>
    <property type="match status" value="1"/>
</dbReference>
<feature type="region of interest" description="Disordered" evidence="1">
    <location>
        <begin position="886"/>
        <end position="911"/>
    </location>
</feature>
<evidence type="ECO:0000313" key="6">
    <source>
        <dbReference type="Proteomes" id="UP000279236"/>
    </source>
</evidence>
<dbReference type="PROSITE" id="PS50238">
    <property type="entry name" value="RHOGAP"/>
    <property type="match status" value="1"/>
</dbReference>
<dbReference type="InterPro" id="IPR000198">
    <property type="entry name" value="RhoGAP_dom"/>
</dbReference>
<name>A0A427Y911_9TREE</name>
<feature type="domain" description="Rho-GAP" evidence="3">
    <location>
        <begin position="692"/>
        <end position="881"/>
    </location>
</feature>
<dbReference type="GO" id="GO:0005096">
    <property type="term" value="F:GTPase activator activity"/>
    <property type="evidence" value="ECO:0007669"/>
    <property type="project" value="TreeGrafter"/>
</dbReference>
<dbReference type="RefSeq" id="XP_028479816.1">
    <property type="nucleotide sequence ID" value="XM_028615959.1"/>
</dbReference>
<dbReference type="SUPFAM" id="SSF48350">
    <property type="entry name" value="GTPase activation domain, GAP"/>
    <property type="match status" value="1"/>
</dbReference>
<dbReference type="SMART" id="SM00139">
    <property type="entry name" value="MyTH4"/>
    <property type="match status" value="1"/>
</dbReference>
<dbReference type="PROSITE" id="PS01159">
    <property type="entry name" value="WW_DOMAIN_1"/>
    <property type="match status" value="1"/>
</dbReference>